<dbReference type="Proteomes" id="UP000004662">
    <property type="component" value="Chromosome"/>
</dbReference>
<accession>G7Q8M5</accession>
<dbReference type="InterPro" id="IPR051398">
    <property type="entry name" value="Polysacch_Deacetylase"/>
</dbReference>
<organism evidence="2 3">
    <name type="scientific">Solidesulfovibrio carbinoliphilus subsp. oakridgensis</name>
    <dbReference type="NCBI Taxonomy" id="694327"/>
    <lineage>
        <taxon>Bacteria</taxon>
        <taxon>Pseudomonadati</taxon>
        <taxon>Thermodesulfobacteriota</taxon>
        <taxon>Desulfovibrionia</taxon>
        <taxon>Desulfovibrionales</taxon>
        <taxon>Desulfovibrionaceae</taxon>
        <taxon>Solidesulfovibrio</taxon>
    </lineage>
</organism>
<dbReference type="Gene3D" id="3.20.20.370">
    <property type="entry name" value="Glycoside hydrolase/deacetylase"/>
    <property type="match status" value="1"/>
</dbReference>
<evidence type="ECO:0000313" key="2">
    <source>
        <dbReference type="EMBL" id="EHJ49112.1"/>
    </source>
</evidence>
<evidence type="ECO:0000256" key="1">
    <source>
        <dbReference type="SAM" id="SignalP"/>
    </source>
</evidence>
<proteinExistence type="predicted"/>
<dbReference type="PANTHER" id="PTHR34216">
    <property type="match status" value="1"/>
</dbReference>
<dbReference type="HOGENOM" id="CLU_416045_0_0_7"/>
<dbReference type="STRING" id="694327.DFW101_3112"/>
<evidence type="ECO:0008006" key="4">
    <source>
        <dbReference type="Google" id="ProtNLM"/>
    </source>
</evidence>
<keyword evidence="1" id="KW-0732">Signal</keyword>
<keyword evidence="3" id="KW-1185">Reference proteome</keyword>
<dbReference type="RefSeq" id="WP_009182463.1">
    <property type="nucleotide sequence ID" value="NZ_CM001368.1"/>
</dbReference>
<dbReference type="OrthoDB" id="5437800at2"/>
<feature type="signal peptide" evidence="1">
    <location>
        <begin position="1"/>
        <end position="27"/>
    </location>
</feature>
<sequence length="656" mass="71286">MRKFFRYLFQYAILAAFASFVYQTAFRRDTAPVHDRALWSQRDGFVAISYSGITLDGQGGLAVGKDTLRQHLEALSRAGYKTVTTRDVVDFYQANKPLPDKALYLMFEGGRKDSVLFSQPVLTAVGYNAALYLFADRLKGWNRFFVRDDEVRKVADNPFWDVNAMGYHSGLINQTADGHYGYFLSEYLAAPDGKPAETPEAFEARVARDYKQAYQAIDAATGKPPLGYLFIPANTLGVGLPEPLARPNQKALQEDFALAFTRVGETYNPREADCRALTRMQVGPDWTADRLLLEIGSRMPKSRFLDFAASVSQGLWQVGAGEIAAKGPRLTLANPAGKDGFARLRGSEGFENFRCEVKVDPSPDGASLIYLRYRDAGSFVRIQTTADRVLVQEKNGPSLNTIFQYVLPLDHTGPVAYDCCVKSNRLLLAVDGVNVSPYPIPLAVGTSRGSFALGSLGDGGSHVASFADLRLATFPPRWVEAGRVADVPLAEARTLTTVVLPAASLTADPINDAAALVSVASSGVTAFLDLPDADAAKVGEIAHFVANAPASLVFAKLLHGFVLSLDRFPDPAVLAKTMADLRARGLAVALRLGPAGKARLLATDVALAPDWLLFDLPPAEGEDDMTVLENRFDKSRMLFRAATPDDSTAVYYDVKG</sequence>
<dbReference type="eggNOG" id="COG0726">
    <property type="taxonomic scope" value="Bacteria"/>
</dbReference>
<dbReference type="PANTHER" id="PTHR34216:SF3">
    <property type="entry name" value="POLY-BETA-1,6-N-ACETYL-D-GLUCOSAMINE N-DEACETYLASE"/>
    <property type="match status" value="1"/>
</dbReference>
<dbReference type="AlphaFoldDB" id="G7Q8M5"/>
<dbReference type="EMBL" id="CM001368">
    <property type="protein sequence ID" value="EHJ49112.1"/>
    <property type="molecule type" value="Genomic_DNA"/>
</dbReference>
<name>G7Q8M5_9BACT</name>
<dbReference type="InterPro" id="IPR011330">
    <property type="entry name" value="Glyco_hydro/deAcase_b/a-brl"/>
</dbReference>
<gene>
    <name evidence="2" type="ORF">DFW101_3112</name>
</gene>
<protein>
    <recommendedName>
        <fullName evidence="4">Polysaccharide deacetylase</fullName>
    </recommendedName>
</protein>
<feature type="chain" id="PRO_5003503381" description="Polysaccharide deacetylase" evidence="1">
    <location>
        <begin position="28"/>
        <end position="656"/>
    </location>
</feature>
<evidence type="ECO:0000313" key="3">
    <source>
        <dbReference type="Proteomes" id="UP000004662"/>
    </source>
</evidence>
<dbReference type="SUPFAM" id="SSF88713">
    <property type="entry name" value="Glycoside hydrolase/deacetylase"/>
    <property type="match status" value="1"/>
</dbReference>
<reference evidence="3" key="1">
    <citation type="journal article" date="2015" name="Genome Announc.">
        <title>High-Quality Draft Genome Sequence of Desulfovibrio carbinoliphilus FW-101-2B, an Organic Acid-Oxidizing Sulfate-Reducing Bacterium Isolated from Uranium(VI)-Contaminated Groundwater.</title>
        <authorList>
            <person name="Ramsay B.D."/>
            <person name="Hwang C."/>
            <person name="Woo H.L."/>
            <person name="Carroll S.L."/>
            <person name="Lucas S."/>
            <person name="Han J."/>
            <person name="Lapidus A.L."/>
            <person name="Cheng J.F."/>
            <person name="Goodwin L.A."/>
            <person name="Pitluck S."/>
            <person name="Peters L."/>
            <person name="Chertkov O."/>
            <person name="Held B."/>
            <person name="Detter J.C."/>
            <person name="Han C.S."/>
            <person name="Tapia R."/>
            <person name="Land M.L."/>
            <person name="Hauser L.J."/>
            <person name="Kyrpides N.C."/>
            <person name="Ivanova N.N."/>
            <person name="Mikhailova N."/>
            <person name="Pagani I."/>
            <person name="Woyke T."/>
            <person name="Arkin A.P."/>
            <person name="Dehal P."/>
            <person name="Chivian D."/>
            <person name="Criddle C.S."/>
            <person name="Wu W."/>
            <person name="Chakraborty R."/>
            <person name="Hazen T.C."/>
            <person name="Fields M.W."/>
        </authorList>
    </citation>
    <scope>NUCLEOTIDE SEQUENCE [LARGE SCALE GENOMIC DNA]</scope>
    <source>
        <strain evidence="3">FW-101-2B</strain>
    </source>
</reference>
<dbReference type="GO" id="GO:0005975">
    <property type="term" value="P:carbohydrate metabolic process"/>
    <property type="evidence" value="ECO:0007669"/>
    <property type="project" value="InterPro"/>
</dbReference>